<dbReference type="EMBL" id="CP029353">
    <property type="protein sequence ID" value="AWK86970.1"/>
    <property type="molecule type" value="Genomic_DNA"/>
</dbReference>
<feature type="domain" description="Spore protein YkvP/CgeB glycosyl transferase-like" evidence="1">
    <location>
        <begin position="211"/>
        <end position="354"/>
    </location>
</feature>
<dbReference type="AlphaFoldDB" id="A0A2S2CRH4"/>
<dbReference type="Proteomes" id="UP000245629">
    <property type="component" value="Chromosome 2"/>
</dbReference>
<dbReference type="Pfam" id="PF13524">
    <property type="entry name" value="Glyco_trans_1_2"/>
    <property type="match status" value="1"/>
</dbReference>
<proteinExistence type="predicted"/>
<dbReference type="SUPFAM" id="SSF53756">
    <property type="entry name" value="UDP-Glycosyltransferase/glycogen phosphorylase"/>
    <property type="match status" value="1"/>
</dbReference>
<evidence type="ECO:0000313" key="2">
    <source>
        <dbReference type="EMBL" id="AWK86970.1"/>
    </source>
</evidence>
<organism evidence="2 3">
    <name type="scientific">Azospirillum thermophilum</name>
    <dbReference type="NCBI Taxonomy" id="2202148"/>
    <lineage>
        <taxon>Bacteria</taxon>
        <taxon>Pseudomonadati</taxon>
        <taxon>Pseudomonadota</taxon>
        <taxon>Alphaproteobacteria</taxon>
        <taxon>Rhodospirillales</taxon>
        <taxon>Azospirillaceae</taxon>
        <taxon>Azospirillum</taxon>
    </lineage>
</organism>
<accession>A0A2S2CRH4</accession>
<dbReference type="OrthoDB" id="9774625at2"/>
<dbReference type="Gene3D" id="3.40.50.2000">
    <property type="entry name" value="Glycogen Phosphorylase B"/>
    <property type="match status" value="2"/>
</dbReference>
<dbReference type="InterPro" id="IPR055259">
    <property type="entry name" value="YkvP/CgeB_Glyco_trans-like"/>
</dbReference>
<reference evidence="3" key="1">
    <citation type="submission" date="2018-05" db="EMBL/GenBank/DDBJ databases">
        <title>Azospirillum thermophila sp. nov., a novel isolated from hot spring.</title>
        <authorList>
            <person name="Zhao Z."/>
        </authorList>
    </citation>
    <scope>NUCLEOTIDE SEQUENCE [LARGE SCALE GENOMIC DNA]</scope>
    <source>
        <strain evidence="3">CFH 70021</strain>
    </source>
</reference>
<evidence type="ECO:0000259" key="1">
    <source>
        <dbReference type="Pfam" id="PF13524"/>
    </source>
</evidence>
<sequence>MKIVIFGLTNGYREETGHGARWRALVQALASRGHRVVAVERLADPAAQSADPMAGGAAVDWAIPGGDRLAYRDWDEISAEAARQSDDAAVALVVAHGPDAVAAAGLVLNSQAARKVLYDPETPSTVAALAAGEQAAHLPADGLSGFDMVLAAAGGSLLDSLRIRTGARDVAPLYPWIVPDLHRPADARQEFLGDLCCLAPDGTVLRKGLERLFLDPAQRLSRRRFVIAGSGLPDEVGRTANIKTVPDLPPRDRPAFLASSTLTLALVRDDARDAGWCPPARLLEAAACGVPIVSDRWEGLDSFFDPGREILAASQSDDVTTALMLPRSHLADLGARARRRVLAEHSAERRVQDLRSLLDLKGGGGDD</sequence>
<evidence type="ECO:0000313" key="3">
    <source>
        <dbReference type="Proteomes" id="UP000245629"/>
    </source>
</evidence>
<gene>
    <name evidence="2" type="ORF">DEW08_12685</name>
</gene>
<dbReference type="RefSeq" id="WP_109327619.1">
    <property type="nucleotide sequence ID" value="NZ_CP029353.1"/>
</dbReference>
<keyword evidence="3" id="KW-1185">Reference proteome</keyword>
<protein>
    <recommendedName>
        <fullName evidence="1">Spore protein YkvP/CgeB glycosyl transferase-like domain-containing protein</fullName>
    </recommendedName>
</protein>
<dbReference type="KEGG" id="azz:DEW08_12685"/>
<name>A0A2S2CRH4_9PROT</name>